<dbReference type="PANTHER" id="PTHR43143:SF1">
    <property type="entry name" value="SERINE_THREONINE-PROTEIN PHOSPHATASE CPPED1"/>
    <property type="match status" value="1"/>
</dbReference>
<dbReference type="eggNOG" id="COG1409">
    <property type="taxonomic scope" value="Bacteria"/>
</dbReference>
<dbReference type="AlphaFoldDB" id="A0A0H3G156"/>
<dbReference type="EMBL" id="CP002850">
    <property type="protein sequence ID" value="AEH62542.1"/>
    <property type="molecule type" value="Genomic_DNA"/>
</dbReference>
<dbReference type="PANTHER" id="PTHR43143">
    <property type="entry name" value="METALLOPHOSPHOESTERASE, CALCINEURIN SUPERFAMILY"/>
    <property type="match status" value="1"/>
</dbReference>
<dbReference type="PROSITE" id="PS51318">
    <property type="entry name" value="TAT"/>
    <property type="match status" value="1"/>
</dbReference>
<proteinExistence type="predicted"/>
<evidence type="ECO:0000313" key="3">
    <source>
        <dbReference type="Proteomes" id="UP000001494"/>
    </source>
</evidence>
<dbReference type="RefSeq" id="WP_011240096.1">
    <property type="nucleotide sequence ID" value="NC_017262.1"/>
</dbReference>
<dbReference type="SUPFAM" id="SSF56300">
    <property type="entry name" value="Metallo-dependent phosphatases"/>
    <property type="match status" value="1"/>
</dbReference>
<sequence precursor="true">MISFNRRRFLSLSAGATFAAATAPRLYAGVPNRPPLRSHQSFTFVFITDTHLQPELNGAEGCHEAFLKARQFPADFAIHGGDHVFDALGVNANRATMLADLYKRTADDLRLPVYNTMGNHDCFGIYKESGAQPTDPFYGKKYFQDNFGQTYYSFDHKGVHFVILDSIGITEDRSYEGRVDAEQFNWLSRDLAAQPVGTPIIVSTHIPIMNAIDYASVPLNKMKHHSLSVINAADILELFDHYNVIGVFQGHTHVVERVEWHGVPYITGGSVCGNWWHGTRYGTPEGFMVVKVEKGKVIPHYESYGFHTIDPRNT</sequence>
<feature type="domain" description="Calcineurin-like phosphoesterase" evidence="1">
    <location>
        <begin position="43"/>
        <end position="254"/>
    </location>
</feature>
<dbReference type="GO" id="GO:0016787">
    <property type="term" value="F:hydrolase activity"/>
    <property type="evidence" value="ECO:0007669"/>
    <property type="project" value="InterPro"/>
</dbReference>
<dbReference type="GeneID" id="79904624"/>
<organism evidence="2 3">
    <name type="scientific">Zymomonas mobilis subsp. mobilis (strain ATCC 10988 / DSM 424 / LMG 404 / NCIMB 8938 / NRRL B-806 / ZM1)</name>
    <dbReference type="NCBI Taxonomy" id="555217"/>
    <lineage>
        <taxon>Bacteria</taxon>
        <taxon>Pseudomonadati</taxon>
        <taxon>Pseudomonadota</taxon>
        <taxon>Alphaproteobacteria</taxon>
        <taxon>Sphingomonadales</taxon>
        <taxon>Zymomonadaceae</taxon>
        <taxon>Zymomonas</taxon>
    </lineage>
</organism>
<dbReference type="OrthoDB" id="9780884at2"/>
<dbReference type="Gene3D" id="3.60.21.10">
    <property type="match status" value="1"/>
</dbReference>
<accession>A0A0H3G156</accession>
<dbReference type="InterPro" id="IPR029052">
    <property type="entry name" value="Metallo-depent_PP-like"/>
</dbReference>
<dbReference type="HOGENOM" id="CLU_076058_0_0_5"/>
<reference evidence="2 3" key="1">
    <citation type="journal article" date="2011" name="J. Bacteriol.">
        <title>Genome sequence of the ethanol-producing Zymomonas mobilis subsp. mobilis lectotype strain ATCC 10988.</title>
        <authorList>
            <person name="Pappas K.M."/>
            <person name="Kouvelis V.N."/>
            <person name="Saunders E."/>
            <person name="Brettin T.S."/>
            <person name="Bruce D."/>
            <person name="Detter C."/>
            <person name="Balakireva M."/>
            <person name="Han C.S."/>
            <person name="Savvakis G."/>
            <person name="Kyrpides N.C."/>
            <person name="Typas M.A."/>
        </authorList>
    </citation>
    <scope>NUCLEOTIDE SEQUENCE [LARGE SCALE GENOMIC DNA]</scope>
    <source>
        <strain evidence="3">ATCC 10988 / DSM 424 / CCUG 17860 / LMG 404 / NCIMB 8938 / NRRL B-806 / ZM1</strain>
    </source>
</reference>
<gene>
    <name evidence="2" type="ordered locus">Zmob_0700</name>
</gene>
<dbReference type="InterPro" id="IPR004843">
    <property type="entry name" value="Calcineurin-like_PHP"/>
</dbReference>
<dbReference type="InterPro" id="IPR051918">
    <property type="entry name" value="STPP_CPPED1"/>
</dbReference>
<dbReference type="InterPro" id="IPR006311">
    <property type="entry name" value="TAT_signal"/>
</dbReference>
<evidence type="ECO:0000259" key="1">
    <source>
        <dbReference type="Pfam" id="PF00149"/>
    </source>
</evidence>
<dbReference type="Proteomes" id="UP000001494">
    <property type="component" value="Chromosome"/>
</dbReference>
<name>A0A0H3G156_ZYMMA</name>
<dbReference type="Pfam" id="PF00149">
    <property type="entry name" value="Metallophos"/>
    <property type="match status" value="1"/>
</dbReference>
<dbReference type="KEGG" id="zmm:Zmob_0700"/>
<protein>
    <submittedName>
        <fullName evidence="2">Metallophosphoesterase</fullName>
    </submittedName>
</protein>
<evidence type="ECO:0000313" key="2">
    <source>
        <dbReference type="EMBL" id="AEH62542.1"/>
    </source>
</evidence>